<evidence type="ECO:0000313" key="2">
    <source>
        <dbReference type="Proteomes" id="UP001597459"/>
    </source>
</evidence>
<reference evidence="2" key="1">
    <citation type="journal article" date="2019" name="Int. J. Syst. Evol. Microbiol.">
        <title>The Global Catalogue of Microorganisms (GCM) 10K type strain sequencing project: providing services to taxonomists for standard genome sequencing and annotation.</title>
        <authorList>
            <consortium name="The Broad Institute Genomics Platform"/>
            <consortium name="The Broad Institute Genome Sequencing Center for Infectious Disease"/>
            <person name="Wu L."/>
            <person name="Ma J."/>
        </authorList>
    </citation>
    <scope>NUCLEOTIDE SEQUENCE [LARGE SCALE GENOMIC DNA]</scope>
    <source>
        <strain evidence="2">KCTC 42423</strain>
    </source>
</reference>
<dbReference type="PANTHER" id="PTHR41913">
    <property type="entry name" value="DUF1684 DOMAIN-CONTAINING PROTEIN"/>
    <property type="match status" value="1"/>
</dbReference>
<accession>A0ABW5N5G6</accession>
<proteinExistence type="predicted"/>
<dbReference type="Proteomes" id="UP001597459">
    <property type="component" value="Unassembled WGS sequence"/>
</dbReference>
<keyword evidence="2" id="KW-1185">Reference proteome</keyword>
<name>A0ABW5N5G6_9FLAO</name>
<organism evidence="1 2">
    <name type="scientific">Aquimarina hainanensis</name>
    <dbReference type="NCBI Taxonomy" id="1578017"/>
    <lineage>
        <taxon>Bacteria</taxon>
        <taxon>Pseudomonadati</taxon>
        <taxon>Bacteroidota</taxon>
        <taxon>Flavobacteriia</taxon>
        <taxon>Flavobacteriales</taxon>
        <taxon>Flavobacteriaceae</taxon>
        <taxon>Aquimarina</taxon>
    </lineage>
</organism>
<protein>
    <submittedName>
        <fullName evidence="1">DUF1684 domain-containing protein</fullName>
    </submittedName>
</protein>
<dbReference type="InterPro" id="IPR012467">
    <property type="entry name" value="DUF1684"/>
</dbReference>
<gene>
    <name evidence="1" type="ORF">ACFSTE_03260</name>
</gene>
<evidence type="ECO:0000313" key="1">
    <source>
        <dbReference type="EMBL" id="MFD2589833.1"/>
    </source>
</evidence>
<sequence length="203" mass="23920">MYRIFYGLIILFFNGIAQQSTVVEDVLKFQSALNEKFASEEMSPLPSEDFENFKNLDFFKIDPSFSVQATFVRTPYETPFVMKTTTNREPIYVKYGEVHFQLEDKEYILNVYQNQMLVTQEAYKDYLFLPYTDMTNGKTTYEGGRFIDLKIPEGNELILDFNKSYNPYCCYNDRYSCPVPPVENHLEIEIPVGVKKYLRSEEH</sequence>
<dbReference type="EMBL" id="JBHULX010000002">
    <property type="protein sequence ID" value="MFD2589833.1"/>
    <property type="molecule type" value="Genomic_DNA"/>
</dbReference>
<comment type="caution">
    <text evidence="1">The sequence shown here is derived from an EMBL/GenBank/DDBJ whole genome shotgun (WGS) entry which is preliminary data.</text>
</comment>
<dbReference type="PANTHER" id="PTHR41913:SF1">
    <property type="entry name" value="DUF1684 DOMAIN-CONTAINING PROTEIN"/>
    <property type="match status" value="1"/>
</dbReference>
<dbReference type="RefSeq" id="WP_254884006.1">
    <property type="nucleotide sequence ID" value="NZ_JBHSJV010000001.1"/>
</dbReference>
<dbReference type="Pfam" id="PF07920">
    <property type="entry name" value="DUF1684"/>
    <property type="match status" value="1"/>
</dbReference>